<keyword evidence="2" id="KW-1185">Reference proteome</keyword>
<accession>A0A518K906</accession>
<dbReference type="Proteomes" id="UP000316426">
    <property type="component" value="Chromosome"/>
</dbReference>
<gene>
    <name evidence="1" type="ORF">Spa11_24570</name>
</gene>
<dbReference type="EMBL" id="CP036349">
    <property type="protein sequence ID" value="QDV74257.1"/>
    <property type="molecule type" value="Genomic_DNA"/>
</dbReference>
<dbReference type="AlphaFoldDB" id="A0A518K906"/>
<organism evidence="1 2">
    <name type="scientific">Botrimarina mediterranea</name>
    <dbReference type="NCBI Taxonomy" id="2528022"/>
    <lineage>
        <taxon>Bacteria</taxon>
        <taxon>Pseudomonadati</taxon>
        <taxon>Planctomycetota</taxon>
        <taxon>Planctomycetia</taxon>
        <taxon>Pirellulales</taxon>
        <taxon>Lacipirellulaceae</taxon>
        <taxon>Botrimarina</taxon>
    </lineage>
</organism>
<reference evidence="1 2" key="1">
    <citation type="submission" date="2019-02" db="EMBL/GenBank/DDBJ databases">
        <title>Deep-cultivation of Planctomycetes and their phenomic and genomic characterization uncovers novel biology.</title>
        <authorList>
            <person name="Wiegand S."/>
            <person name="Jogler M."/>
            <person name="Boedeker C."/>
            <person name="Pinto D."/>
            <person name="Vollmers J."/>
            <person name="Rivas-Marin E."/>
            <person name="Kohn T."/>
            <person name="Peeters S.H."/>
            <person name="Heuer A."/>
            <person name="Rast P."/>
            <person name="Oberbeckmann S."/>
            <person name="Bunk B."/>
            <person name="Jeske O."/>
            <person name="Meyerdierks A."/>
            <person name="Storesund J.E."/>
            <person name="Kallscheuer N."/>
            <person name="Luecker S."/>
            <person name="Lage O.M."/>
            <person name="Pohl T."/>
            <person name="Merkel B.J."/>
            <person name="Hornburger P."/>
            <person name="Mueller R.-W."/>
            <person name="Bruemmer F."/>
            <person name="Labrenz M."/>
            <person name="Spormann A.M."/>
            <person name="Op den Camp H."/>
            <person name="Overmann J."/>
            <person name="Amann R."/>
            <person name="Jetten M.S.M."/>
            <person name="Mascher T."/>
            <person name="Medema M.H."/>
            <person name="Devos D.P."/>
            <person name="Kaster A.-K."/>
            <person name="Ovreas L."/>
            <person name="Rohde M."/>
            <person name="Galperin M.Y."/>
            <person name="Jogler C."/>
        </authorList>
    </citation>
    <scope>NUCLEOTIDE SEQUENCE [LARGE SCALE GENOMIC DNA]</scope>
    <source>
        <strain evidence="1 2">Spa11</strain>
    </source>
</reference>
<sequence length="196" mass="20374" precursor="true">MTLWLRQHGMTPGRAAIVAVLAIALVAVWGPQLFSSSDEEPALAAITPTKPKPAVVKAQAVKVQPTRANQTANAEAVSSTLAPASLEKRALPKFTASEASEHDPFAAPAWSPAAVSLMARTAEGDASANATQRFEAIRSQGVAMILVSPEGRAAQLGDRTVRVGDQIDGFEVIDITPTGVVFMPAAKRPVEGVDGA</sequence>
<evidence type="ECO:0000313" key="2">
    <source>
        <dbReference type="Proteomes" id="UP000316426"/>
    </source>
</evidence>
<evidence type="ECO:0000313" key="1">
    <source>
        <dbReference type="EMBL" id="QDV74257.1"/>
    </source>
</evidence>
<protein>
    <submittedName>
        <fullName evidence="1">Uncharacterized protein</fullName>
    </submittedName>
</protein>
<proteinExistence type="predicted"/>
<name>A0A518K906_9BACT</name>
<dbReference type="RefSeq" id="WP_145112512.1">
    <property type="nucleotide sequence ID" value="NZ_CP036349.1"/>
</dbReference>
<dbReference type="KEGG" id="bmei:Spa11_24570"/>